<accession>A0A4P7D088</accession>
<dbReference type="Gene3D" id="3.10.129.10">
    <property type="entry name" value="Hotdog Thioesterase"/>
    <property type="match status" value="1"/>
</dbReference>
<dbReference type="GO" id="GO:0047617">
    <property type="term" value="F:fatty acyl-CoA hydrolase activity"/>
    <property type="evidence" value="ECO:0007669"/>
    <property type="project" value="TreeGrafter"/>
</dbReference>
<evidence type="ECO:0000313" key="2">
    <source>
        <dbReference type="EMBL" id="QBR02069.1"/>
    </source>
</evidence>
<name>A0A4P7D088_9BURK</name>
<dbReference type="InterPro" id="IPR029069">
    <property type="entry name" value="HotDog_dom_sf"/>
</dbReference>
<dbReference type="PANTHER" id="PTHR31793:SF2">
    <property type="entry name" value="BLR1345 PROTEIN"/>
    <property type="match status" value="1"/>
</dbReference>
<dbReference type="OrthoDB" id="6117985at2"/>
<evidence type="ECO:0000256" key="1">
    <source>
        <dbReference type="SAM" id="MobiDB-lite"/>
    </source>
</evidence>
<dbReference type="EMBL" id="CP038150">
    <property type="protein sequence ID" value="QBR02069.1"/>
    <property type="molecule type" value="Genomic_DNA"/>
</dbReference>
<protein>
    <submittedName>
        <fullName evidence="2">4-hydroxybenzoyl-CoA thioesterase</fullName>
    </submittedName>
</protein>
<proteinExistence type="predicted"/>
<dbReference type="KEGG" id="ppai:E1956_33680"/>
<dbReference type="PANTHER" id="PTHR31793">
    <property type="entry name" value="4-HYDROXYBENZOYL-COA THIOESTERASE FAMILY MEMBER"/>
    <property type="match status" value="1"/>
</dbReference>
<dbReference type="CDD" id="cd00586">
    <property type="entry name" value="4HBT"/>
    <property type="match status" value="1"/>
</dbReference>
<feature type="region of interest" description="Disordered" evidence="1">
    <location>
        <begin position="1"/>
        <end position="24"/>
    </location>
</feature>
<gene>
    <name evidence="2" type="ORF">E1956_33680</name>
</gene>
<sequence length="197" mass="22484">MNRHDPLNPHQLRSAYEGQKSQPFDLSAPVATPLELHRCTVQPAWVDYNQHMSESCYLYVFGDNTDAFFRYFGIDDDYRERGHSVYTVETHIRNRREVALGEPLRLTLRLLDFDHKRLHIFHEMFHAESGTLLASAEQMLMHVDMRAGRAAPFPAEIQQRLAAIHAAHSRAARPADSGRVIAIARRDAQAEARTAPA</sequence>
<keyword evidence="3" id="KW-1185">Reference proteome</keyword>
<organism evidence="2 3">
    <name type="scientific">Paraburkholderia pallida</name>
    <dbReference type="NCBI Taxonomy" id="2547399"/>
    <lineage>
        <taxon>Bacteria</taxon>
        <taxon>Pseudomonadati</taxon>
        <taxon>Pseudomonadota</taxon>
        <taxon>Betaproteobacteria</taxon>
        <taxon>Burkholderiales</taxon>
        <taxon>Burkholderiaceae</taxon>
        <taxon>Paraburkholderia</taxon>
    </lineage>
</organism>
<dbReference type="AlphaFoldDB" id="A0A4P7D088"/>
<dbReference type="RefSeq" id="WP_134757340.1">
    <property type="nucleotide sequence ID" value="NZ_CP038150.1"/>
</dbReference>
<dbReference type="Proteomes" id="UP000295727">
    <property type="component" value="Chromosome 3"/>
</dbReference>
<reference evidence="2 3" key="1">
    <citation type="submission" date="2019-03" db="EMBL/GenBank/DDBJ databases">
        <title>Paraburkholderia sp. 7MH5, isolated from subtropical forest soil.</title>
        <authorList>
            <person name="Gao Z.-H."/>
            <person name="Qiu L.-H."/>
        </authorList>
    </citation>
    <scope>NUCLEOTIDE SEQUENCE [LARGE SCALE GENOMIC DNA]</scope>
    <source>
        <strain evidence="2 3">7MH5</strain>
    </source>
</reference>
<evidence type="ECO:0000313" key="3">
    <source>
        <dbReference type="Proteomes" id="UP000295727"/>
    </source>
</evidence>
<dbReference type="InterPro" id="IPR050563">
    <property type="entry name" value="4-hydroxybenzoyl-CoA_TE"/>
</dbReference>
<dbReference type="SUPFAM" id="SSF54637">
    <property type="entry name" value="Thioesterase/thiol ester dehydrase-isomerase"/>
    <property type="match status" value="1"/>
</dbReference>
<dbReference type="Pfam" id="PF13279">
    <property type="entry name" value="4HBT_2"/>
    <property type="match status" value="1"/>
</dbReference>